<evidence type="ECO:0000256" key="2">
    <source>
        <dbReference type="ARBA" id="ARBA00022833"/>
    </source>
</evidence>
<dbReference type="Pfam" id="PF00653">
    <property type="entry name" value="BIR"/>
    <property type="match status" value="1"/>
</dbReference>
<dbReference type="Gene3D" id="1.10.1170.10">
    <property type="entry name" value="Inhibitor Of Apoptosis Protein (2mihbC-IAP-1), Chain A"/>
    <property type="match status" value="1"/>
</dbReference>
<dbReference type="PROSITE" id="PS50143">
    <property type="entry name" value="BIR_REPEAT_2"/>
    <property type="match status" value="1"/>
</dbReference>
<accession>A0A7R9R2L6</accession>
<keyword evidence="1" id="KW-0479">Metal-binding</keyword>
<organism evidence="3">
    <name type="scientific">Oppiella nova</name>
    <dbReference type="NCBI Taxonomy" id="334625"/>
    <lineage>
        <taxon>Eukaryota</taxon>
        <taxon>Metazoa</taxon>
        <taxon>Ecdysozoa</taxon>
        <taxon>Arthropoda</taxon>
        <taxon>Chelicerata</taxon>
        <taxon>Arachnida</taxon>
        <taxon>Acari</taxon>
        <taxon>Acariformes</taxon>
        <taxon>Sarcoptiformes</taxon>
        <taxon>Oribatida</taxon>
        <taxon>Brachypylina</taxon>
        <taxon>Oppioidea</taxon>
        <taxon>Oppiidae</taxon>
        <taxon>Oppiella</taxon>
    </lineage>
</organism>
<dbReference type="PANTHER" id="PTHR46771:SF5">
    <property type="entry name" value="DETERIN"/>
    <property type="match status" value="1"/>
</dbReference>
<evidence type="ECO:0000256" key="1">
    <source>
        <dbReference type="ARBA" id="ARBA00022723"/>
    </source>
</evidence>
<evidence type="ECO:0008006" key="5">
    <source>
        <dbReference type="Google" id="ProtNLM"/>
    </source>
</evidence>
<reference evidence="3" key="1">
    <citation type="submission" date="2020-11" db="EMBL/GenBank/DDBJ databases">
        <authorList>
            <person name="Tran Van P."/>
        </authorList>
    </citation>
    <scope>NUCLEOTIDE SEQUENCE</scope>
</reference>
<dbReference type="OrthoDB" id="6415325at2759"/>
<dbReference type="SUPFAM" id="SSF57924">
    <property type="entry name" value="Inhibitor of apoptosis (IAP) repeat"/>
    <property type="match status" value="1"/>
</dbReference>
<evidence type="ECO:0000313" key="3">
    <source>
        <dbReference type="EMBL" id="CAD7666376.1"/>
    </source>
</evidence>
<dbReference type="PANTHER" id="PTHR46771">
    <property type="entry name" value="DETERIN"/>
    <property type="match status" value="1"/>
</dbReference>
<proteinExistence type="predicted"/>
<keyword evidence="2" id="KW-0862">Zinc</keyword>
<dbReference type="CDD" id="cd00022">
    <property type="entry name" value="BIR"/>
    <property type="match status" value="1"/>
</dbReference>
<gene>
    <name evidence="3" type="ORF">ONB1V03_LOCUS22835</name>
</gene>
<dbReference type="SMART" id="SM00238">
    <property type="entry name" value="BIR"/>
    <property type="match status" value="1"/>
</dbReference>
<dbReference type="InterPro" id="IPR051190">
    <property type="entry name" value="Baculoviral_IAP"/>
</dbReference>
<dbReference type="InterPro" id="IPR001370">
    <property type="entry name" value="BIR_rpt"/>
</dbReference>
<protein>
    <recommendedName>
        <fullName evidence="5">Survivin</fullName>
    </recommendedName>
</protein>
<name>A0A7R9R2L6_9ACAR</name>
<keyword evidence="4" id="KW-1185">Reference proteome</keyword>
<dbReference type="Proteomes" id="UP000728032">
    <property type="component" value="Unassembled WGS sequence"/>
</dbReference>
<evidence type="ECO:0000313" key="4">
    <source>
        <dbReference type="Proteomes" id="UP000728032"/>
    </source>
</evidence>
<dbReference type="GO" id="GO:0046872">
    <property type="term" value="F:metal ion binding"/>
    <property type="evidence" value="ECO:0007669"/>
    <property type="project" value="UniProtKB-KW"/>
</dbReference>
<dbReference type="EMBL" id="CAJPVJ010053812">
    <property type="protein sequence ID" value="CAG2183414.1"/>
    <property type="molecule type" value="Genomic_DNA"/>
</dbReference>
<sequence length="142" mass="16394">MCESISMMDVIGGKDKHMISEENRLKSFMDWPFSSGQCTRHTVSASGFYHCNMSGERDGVRCFCCFKELDGWDETDVPLVEHKRNNNCYFANLGKSQSKLTIKEFLKVMEEREVNLMNKRIEAMIEMEKKTATDLGLNEDDN</sequence>
<dbReference type="AlphaFoldDB" id="A0A7R9R2L6"/>
<dbReference type="EMBL" id="OC968637">
    <property type="protein sequence ID" value="CAD7666376.1"/>
    <property type="molecule type" value="Genomic_DNA"/>
</dbReference>